<reference evidence="1 2" key="1">
    <citation type="submission" date="2021-03" db="EMBL/GenBank/DDBJ databases">
        <title>Antimicrobial resistance genes in bacteria isolated from Japanese honey, and their potential for conferring macrolide and lincosamide resistance in the American foulbrood pathogen Paenibacillus larvae.</title>
        <authorList>
            <person name="Okamoto M."/>
            <person name="Kumagai M."/>
            <person name="Kanamori H."/>
            <person name="Takamatsu D."/>
        </authorList>
    </citation>
    <scope>NUCLEOTIDE SEQUENCE [LARGE SCALE GENOMIC DNA]</scope>
    <source>
        <strain evidence="1 2">J34TS1</strain>
    </source>
</reference>
<comment type="caution">
    <text evidence="1">The sequence shown here is derived from an EMBL/GenBank/DDBJ whole genome shotgun (WGS) entry which is preliminary data.</text>
</comment>
<dbReference type="AlphaFoldDB" id="A0A919YBV6"/>
<evidence type="ECO:0000313" key="1">
    <source>
        <dbReference type="EMBL" id="GIO48756.1"/>
    </source>
</evidence>
<dbReference type="Proteomes" id="UP000682811">
    <property type="component" value="Unassembled WGS sequence"/>
</dbReference>
<accession>A0A919YBV6</accession>
<sequence>MKKNNPRDINIIFISRSDKRCKRLQSKANDRARIYLLGHFSMHGMISCLNNHLLFS</sequence>
<evidence type="ECO:0000313" key="2">
    <source>
        <dbReference type="Proteomes" id="UP000682811"/>
    </source>
</evidence>
<name>A0A919YBV6_9BACL</name>
<proteinExistence type="predicted"/>
<dbReference type="EMBL" id="BORT01000016">
    <property type="protein sequence ID" value="GIO48756.1"/>
    <property type="molecule type" value="Genomic_DNA"/>
</dbReference>
<gene>
    <name evidence="1" type="ORF">J34TS1_35210</name>
</gene>
<protein>
    <submittedName>
        <fullName evidence="1">Uncharacterized protein</fullName>
    </submittedName>
</protein>
<organism evidence="1 2">
    <name type="scientific">Paenibacillus azoreducens</name>
    <dbReference type="NCBI Taxonomy" id="116718"/>
    <lineage>
        <taxon>Bacteria</taxon>
        <taxon>Bacillati</taxon>
        <taxon>Bacillota</taxon>
        <taxon>Bacilli</taxon>
        <taxon>Bacillales</taxon>
        <taxon>Paenibacillaceae</taxon>
        <taxon>Paenibacillus</taxon>
    </lineage>
</organism>
<keyword evidence="2" id="KW-1185">Reference proteome</keyword>